<dbReference type="GO" id="GO:0006006">
    <property type="term" value="P:glucose metabolic process"/>
    <property type="evidence" value="ECO:0007669"/>
    <property type="project" value="TreeGrafter"/>
</dbReference>
<dbReference type="PANTHER" id="PTHR10091">
    <property type="entry name" value="ALDOSE-1-EPIMERASE"/>
    <property type="match status" value="1"/>
</dbReference>
<comment type="caution">
    <text evidence="1">The sequence shown here is derived from an EMBL/GenBank/DDBJ whole genome shotgun (WGS) entry which is preliminary data.</text>
</comment>
<proteinExistence type="predicted"/>
<dbReference type="SUPFAM" id="SSF74650">
    <property type="entry name" value="Galactose mutarotase-like"/>
    <property type="match status" value="1"/>
</dbReference>
<dbReference type="GO" id="GO:0033499">
    <property type="term" value="P:galactose catabolic process via UDP-galactose, Leloir pathway"/>
    <property type="evidence" value="ECO:0007669"/>
    <property type="project" value="TreeGrafter"/>
</dbReference>
<protein>
    <recommendedName>
        <fullName evidence="3">Aldose 1-epimerase</fullName>
    </recommendedName>
</protein>
<evidence type="ECO:0000313" key="1">
    <source>
        <dbReference type="EMBL" id="MVQ48502.1"/>
    </source>
</evidence>
<dbReference type="Gene3D" id="2.70.98.10">
    <property type="match status" value="1"/>
</dbReference>
<keyword evidence="2" id="KW-1185">Reference proteome</keyword>
<dbReference type="GO" id="GO:0030246">
    <property type="term" value="F:carbohydrate binding"/>
    <property type="evidence" value="ECO:0007669"/>
    <property type="project" value="InterPro"/>
</dbReference>
<organism evidence="1 2">
    <name type="scientific">Nocardioides agri</name>
    <dbReference type="NCBI Taxonomy" id="2682843"/>
    <lineage>
        <taxon>Bacteria</taxon>
        <taxon>Bacillati</taxon>
        <taxon>Actinomycetota</taxon>
        <taxon>Actinomycetes</taxon>
        <taxon>Propionibacteriales</taxon>
        <taxon>Nocardioidaceae</taxon>
        <taxon>Nocardioides</taxon>
    </lineage>
</organism>
<dbReference type="AlphaFoldDB" id="A0A6L6XNV3"/>
<dbReference type="EMBL" id="WSEK01000004">
    <property type="protein sequence ID" value="MVQ48502.1"/>
    <property type="molecule type" value="Genomic_DNA"/>
</dbReference>
<dbReference type="InterPro" id="IPR011013">
    <property type="entry name" value="Gal_mutarotase_sf_dom"/>
</dbReference>
<dbReference type="InterPro" id="IPR008183">
    <property type="entry name" value="Aldose_1/G6P_1-epimerase"/>
</dbReference>
<evidence type="ECO:0008006" key="3">
    <source>
        <dbReference type="Google" id="ProtNLM"/>
    </source>
</evidence>
<gene>
    <name evidence="1" type="ORF">GON03_04870</name>
</gene>
<evidence type="ECO:0000313" key="2">
    <source>
        <dbReference type="Proteomes" id="UP000473525"/>
    </source>
</evidence>
<dbReference type="Pfam" id="PF01263">
    <property type="entry name" value="Aldose_epim"/>
    <property type="match status" value="1"/>
</dbReference>
<dbReference type="GO" id="GO:0004034">
    <property type="term" value="F:aldose 1-epimerase activity"/>
    <property type="evidence" value="ECO:0007669"/>
    <property type="project" value="TreeGrafter"/>
</dbReference>
<sequence length="349" mass="36818">MGRRPAAHQRAGLGVADHDLAGLGGGIDSGYETHVQTLVSLCQGVRVRAAAGLPLPLSHGPYAAEVVTVGANLRALTRDGVDLVAGTPAGEICQSFRGAVMAPWANRVADGTYEFGGRQHELALTEPARRNALHGLAHWVDWTVVEHTADRALLRHELVAQLGYPWPLDLEADYRLGDDGLTVTLRATNVGAEPAPYSTGLHPYLTVGRRLDDCVLTLPAGTWCPMSDRGLPSAPQPVEGTPYDFREPRPLGDLVLDHPFGGVADGATATLTDPDTGRSVSVTVHGGLPWLHLFTSDPLPWGQREALALEPTTAPPDAFGSGIDLVVLEPGVPHEVSFTIHGTSGVTGS</sequence>
<name>A0A6L6XNV3_9ACTN</name>
<accession>A0A6L6XNV3</accession>
<dbReference type="PANTHER" id="PTHR10091:SF0">
    <property type="entry name" value="GALACTOSE MUTAROTASE"/>
    <property type="match status" value="1"/>
</dbReference>
<dbReference type="CDD" id="cd09022">
    <property type="entry name" value="Aldose_epim_Ec_YihR"/>
    <property type="match status" value="1"/>
</dbReference>
<reference evidence="1 2" key="1">
    <citation type="submission" date="2019-12" db="EMBL/GenBank/DDBJ databases">
        <authorList>
            <person name="Huq M.A."/>
        </authorList>
    </citation>
    <scope>NUCLEOTIDE SEQUENCE [LARGE SCALE GENOMIC DNA]</scope>
    <source>
        <strain evidence="1 2">MAH-18</strain>
    </source>
</reference>
<dbReference type="InterPro" id="IPR014718">
    <property type="entry name" value="GH-type_carb-bd"/>
</dbReference>
<dbReference type="InterPro" id="IPR037480">
    <property type="entry name" value="YihR-like"/>
</dbReference>
<dbReference type="Proteomes" id="UP000473525">
    <property type="component" value="Unassembled WGS sequence"/>
</dbReference>